<evidence type="ECO:0000313" key="2">
    <source>
        <dbReference type="EMBL" id="MDE1241763.1"/>
    </source>
</evidence>
<dbReference type="InterPro" id="IPR011049">
    <property type="entry name" value="Serralysin-like_metalloprot_C"/>
</dbReference>
<reference evidence="2" key="1">
    <citation type="submission" date="2022-02" db="EMBL/GenBank/DDBJ databases">
        <title>Emergence and expansion in Europe of a Vibrio aestuarianus clonal complex pathogenic for oysters.</title>
        <authorList>
            <person name="Mesnil A."/>
            <person name="Travers M.-A."/>
        </authorList>
    </citation>
    <scope>NUCLEOTIDE SEQUENCE</scope>
    <source>
        <strain evidence="2">19_064_11T1</strain>
    </source>
</reference>
<evidence type="ECO:0000256" key="1">
    <source>
        <dbReference type="ARBA" id="ARBA00022837"/>
    </source>
</evidence>
<comment type="caution">
    <text evidence="2">The sequence shown here is derived from an EMBL/GenBank/DDBJ whole genome shotgun (WGS) entry which is preliminary data.</text>
</comment>
<dbReference type="GO" id="GO:0005509">
    <property type="term" value="F:calcium ion binding"/>
    <property type="evidence" value="ECO:0007669"/>
    <property type="project" value="InterPro"/>
</dbReference>
<dbReference type="PRINTS" id="PR00313">
    <property type="entry name" value="CABNDNGRPT"/>
</dbReference>
<keyword evidence="1" id="KW-0106">Calcium</keyword>
<gene>
    <name evidence="2" type="ORF">L9W94_06310</name>
</gene>
<dbReference type="Gene3D" id="2.150.10.10">
    <property type="entry name" value="Serralysin-like metalloprotease, C-terminal"/>
    <property type="match status" value="1"/>
</dbReference>
<dbReference type="Pfam" id="PF00353">
    <property type="entry name" value="HemolysinCabind"/>
    <property type="match status" value="1"/>
</dbReference>
<dbReference type="NCBIfam" id="TIGR03661">
    <property type="entry name" value="T1SS_VCA0849"/>
    <property type="match status" value="1"/>
</dbReference>
<name>A0A9X4EVT0_9VIBR</name>
<accession>A0A9X4EVT0</accession>
<dbReference type="InterPro" id="IPR001343">
    <property type="entry name" value="Hemolysn_Ca-bd"/>
</dbReference>
<dbReference type="AlphaFoldDB" id="A0A9X4EVT0"/>
<dbReference type="Proteomes" id="UP001140979">
    <property type="component" value="Unassembled WGS sequence"/>
</dbReference>
<dbReference type="InterPro" id="IPR019960">
    <property type="entry name" value="T1SS_VCA0849"/>
</dbReference>
<evidence type="ECO:0000313" key="3">
    <source>
        <dbReference type="Proteomes" id="UP001140979"/>
    </source>
</evidence>
<dbReference type="EMBL" id="JAKNBA010000007">
    <property type="protein sequence ID" value="MDE1241763.1"/>
    <property type="molecule type" value="Genomic_DNA"/>
</dbReference>
<dbReference type="InterPro" id="IPR018511">
    <property type="entry name" value="Hemolysin-typ_Ca-bd_CS"/>
</dbReference>
<proteinExistence type="predicted"/>
<sequence>MTAISTETDGSFASSTPLDIQIDVLADGTVIDQSSNSDDSQLLADDSGLSLTGGSGDDYIEGGAGDDILHGGAGNDILVGGLGADILTGDSGADIFKWTLDSVDDKTDTITDFSTAEGDVIDLTDVVSDLGSKLPMDQLLASLAASNQIEAKVIANTDDVELDVTTDNNVHQTIVVEDLANQFSFDGMTSIDIVGTLLDNNIIKHD</sequence>
<dbReference type="SUPFAM" id="SSF51120">
    <property type="entry name" value="beta-Roll"/>
    <property type="match status" value="1"/>
</dbReference>
<protein>
    <submittedName>
        <fullName evidence="2">Type I secretion C-terminal target domain-containing protein</fullName>
    </submittedName>
</protein>
<dbReference type="PROSITE" id="PS00330">
    <property type="entry name" value="HEMOLYSIN_CALCIUM"/>
    <property type="match status" value="2"/>
</dbReference>
<organism evidence="2 3">
    <name type="scientific">Vibrio aestuarianus</name>
    <dbReference type="NCBI Taxonomy" id="28171"/>
    <lineage>
        <taxon>Bacteria</taxon>
        <taxon>Pseudomonadati</taxon>
        <taxon>Pseudomonadota</taxon>
        <taxon>Gammaproteobacteria</taxon>
        <taxon>Vibrionales</taxon>
        <taxon>Vibrionaceae</taxon>
        <taxon>Vibrio</taxon>
    </lineage>
</organism>